<dbReference type="Proteomes" id="UP001237595">
    <property type="component" value="Unassembled WGS sequence"/>
</dbReference>
<feature type="domain" description="Isopropylmalate dehydrogenase-like" evidence="1">
    <location>
        <begin position="4"/>
        <end position="44"/>
    </location>
</feature>
<evidence type="ECO:0000313" key="3">
    <source>
        <dbReference type="Proteomes" id="UP001237595"/>
    </source>
</evidence>
<name>A0ABT6PI63_9PSEU</name>
<dbReference type="Pfam" id="PF00180">
    <property type="entry name" value="Iso_dh"/>
    <property type="match status" value="1"/>
</dbReference>
<sequence>MQLLVLPGDGIGPEITDATLRVLTATDRLMGLGLECETHDIGAAPALTEAAARTRDMRGSPGTEAFTLTVIAALEEKGGKR</sequence>
<protein>
    <submittedName>
        <fullName evidence="2">Isocitrate/isopropylmalate family dehydrogenase</fullName>
    </submittedName>
</protein>
<dbReference type="InterPro" id="IPR024084">
    <property type="entry name" value="IsoPropMal-DH-like_dom"/>
</dbReference>
<proteinExistence type="predicted"/>
<evidence type="ECO:0000259" key="1">
    <source>
        <dbReference type="Pfam" id="PF00180"/>
    </source>
</evidence>
<reference evidence="2 3" key="1">
    <citation type="submission" date="2023-04" db="EMBL/GenBank/DDBJ databases">
        <title>Draft genome sequence of Saccharopolyspora sp. TS4A08 isolated from sweet potato rhizospheric soil.</title>
        <authorList>
            <person name="Suksaard P."/>
            <person name="Duangmal K."/>
        </authorList>
    </citation>
    <scope>NUCLEOTIDE SEQUENCE [LARGE SCALE GENOMIC DNA]</scope>
    <source>
        <strain evidence="2 3">TS4A08</strain>
    </source>
</reference>
<dbReference type="Gene3D" id="3.40.718.10">
    <property type="entry name" value="Isopropylmalate Dehydrogenase"/>
    <property type="match status" value="1"/>
</dbReference>
<comment type="caution">
    <text evidence="2">The sequence shown here is derived from an EMBL/GenBank/DDBJ whole genome shotgun (WGS) entry which is preliminary data.</text>
</comment>
<dbReference type="SUPFAM" id="SSF53659">
    <property type="entry name" value="Isocitrate/Isopropylmalate dehydrogenase-like"/>
    <property type="match status" value="1"/>
</dbReference>
<organism evidence="2 3">
    <name type="scientific">Saccharopolyspora ipomoeae</name>
    <dbReference type="NCBI Taxonomy" id="3042027"/>
    <lineage>
        <taxon>Bacteria</taxon>
        <taxon>Bacillati</taxon>
        <taxon>Actinomycetota</taxon>
        <taxon>Actinomycetes</taxon>
        <taxon>Pseudonocardiales</taxon>
        <taxon>Pseudonocardiaceae</taxon>
        <taxon>Saccharopolyspora</taxon>
    </lineage>
</organism>
<dbReference type="RefSeq" id="WP_281454080.1">
    <property type="nucleotide sequence ID" value="NZ_JASAOF010000002.1"/>
</dbReference>
<keyword evidence="3" id="KW-1185">Reference proteome</keyword>
<dbReference type="EMBL" id="JASAOF010000002">
    <property type="protein sequence ID" value="MDI2027694.1"/>
    <property type="molecule type" value="Genomic_DNA"/>
</dbReference>
<accession>A0ABT6PI63</accession>
<evidence type="ECO:0000313" key="2">
    <source>
        <dbReference type="EMBL" id="MDI2027694.1"/>
    </source>
</evidence>
<gene>
    <name evidence="2" type="ORF">QFW96_03700</name>
</gene>